<reference evidence="9" key="1">
    <citation type="submission" date="2020-10" db="EMBL/GenBank/DDBJ databases">
        <authorList>
            <person name="Gilroy R."/>
        </authorList>
    </citation>
    <scope>NUCLEOTIDE SEQUENCE</scope>
    <source>
        <strain evidence="9">CHK195-12923</strain>
    </source>
</reference>
<evidence type="ECO:0000256" key="7">
    <source>
        <dbReference type="ARBA" id="ARBA00023204"/>
    </source>
</evidence>
<protein>
    <submittedName>
        <fullName evidence="9">TIM barrel protein</fullName>
    </submittedName>
</protein>
<accession>A0A9D1MKJ0</accession>
<feature type="domain" description="Xylose isomerase-like TIM barrel" evidence="8">
    <location>
        <begin position="26"/>
        <end position="264"/>
    </location>
</feature>
<dbReference type="SUPFAM" id="SSF51658">
    <property type="entry name" value="Xylose isomerase-like"/>
    <property type="match status" value="1"/>
</dbReference>
<dbReference type="GO" id="GO:0003906">
    <property type="term" value="F:DNA-(apurinic or apyrimidinic site) endonuclease activity"/>
    <property type="evidence" value="ECO:0007669"/>
    <property type="project" value="TreeGrafter"/>
</dbReference>
<keyword evidence="3" id="KW-0479">Metal-binding</keyword>
<dbReference type="PROSITE" id="PS00729">
    <property type="entry name" value="AP_NUCLEASE_F2_1"/>
    <property type="match status" value="1"/>
</dbReference>
<dbReference type="InterPro" id="IPR018246">
    <property type="entry name" value="AP_endonuc_F2_Zn_BS"/>
</dbReference>
<evidence type="ECO:0000256" key="1">
    <source>
        <dbReference type="ARBA" id="ARBA00001947"/>
    </source>
</evidence>
<keyword evidence="7" id="KW-0234">DNA repair</keyword>
<dbReference type="SMART" id="SM00518">
    <property type="entry name" value="AP2Ec"/>
    <property type="match status" value="1"/>
</dbReference>
<sequence length="283" mass="32102">MIKFGPSGNSESFYAMGYKHTEQAAKYVKDFGLDCFEYSFGRGVNMSEGKAISIGEAFKEQEIEISVHAPYFINFANPADEAAQKSYGYVLDSARFLKLFGGKRLVFHPAAQGKASREDAVNLTEERLKVLRDYIYMNGLEDLYFCPEVMGKLAQIGTLEEVVRFCKIDPVYIPCVDFGHLNSREQGSLKTVEDYKSRLEYMISELGYDKVKYFHVHFSKIMYGGKGEIKHLTFADDVYGPEFEPLAIALKELKLEPYIVSESDGTQAEDARTMKEIYSSLKI</sequence>
<comment type="cofactor">
    <cofactor evidence="1">
        <name>Zn(2+)</name>
        <dbReference type="ChEBI" id="CHEBI:29105"/>
    </cofactor>
</comment>
<dbReference type="EMBL" id="DVNE01000045">
    <property type="protein sequence ID" value="HIU61946.1"/>
    <property type="molecule type" value="Genomic_DNA"/>
</dbReference>
<dbReference type="GO" id="GO:0008270">
    <property type="term" value="F:zinc ion binding"/>
    <property type="evidence" value="ECO:0007669"/>
    <property type="project" value="InterPro"/>
</dbReference>
<dbReference type="GO" id="GO:0006284">
    <property type="term" value="P:base-excision repair"/>
    <property type="evidence" value="ECO:0007669"/>
    <property type="project" value="TreeGrafter"/>
</dbReference>
<evidence type="ECO:0000313" key="10">
    <source>
        <dbReference type="Proteomes" id="UP000824110"/>
    </source>
</evidence>
<evidence type="ECO:0000256" key="6">
    <source>
        <dbReference type="ARBA" id="ARBA00022833"/>
    </source>
</evidence>
<dbReference type="GO" id="GO:0008081">
    <property type="term" value="F:phosphoric diester hydrolase activity"/>
    <property type="evidence" value="ECO:0007669"/>
    <property type="project" value="TreeGrafter"/>
</dbReference>
<gene>
    <name evidence="9" type="ORF">IAB69_04790</name>
</gene>
<evidence type="ECO:0000313" key="9">
    <source>
        <dbReference type="EMBL" id="HIU61946.1"/>
    </source>
</evidence>
<evidence type="ECO:0000256" key="4">
    <source>
        <dbReference type="ARBA" id="ARBA00022763"/>
    </source>
</evidence>
<keyword evidence="5" id="KW-0378">Hydrolase</keyword>
<reference evidence="9" key="2">
    <citation type="journal article" date="2021" name="PeerJ">
        <title>Extensive microbial diversity within the chicken gut microbiome revealed by metagenomics and culture.</title>
        <authorList>
            <person name="Gilroy R."/>
            <person name="Ravi A."/>
            <person name="Getino M."/>
            <person name="Pursley I."/>
            <person name="Horton D.L."/>
            <person name="Alikhan N.F."/>
            <person name="Baker D."/>
            <person name="Gharbi K."/>
            <person name="Hall N."/>
            <person name="Watson M."/>
            <person name="Adriaenssens E.M."/>
            <person name="Foster-Nyarko E."/>
            <person name="Jarju S."/>
            <person name="Secka A."/>
            <person name="Antonio M."/>
            <person name="Oren A."/>
            <person name="Chaudhuri R.R."/>
            <person name="La Ragione R."/>
            <person name="Hildebrand F."/>
            <person name="Pallen M.J."/>
        </authorList>
    </citation>
    <scope>NUCLEOTIDE SEQUENCE</scope>
    <source>
        <strain evidence="9">CHK195-12923</strain>
    </source>
</reference>
<dbReference type="InterPro" id="IPR036237">
    <property type="entry name" value="Xyl_isomerase-like_sf"/>
</dbReference>
<dbReference type="Proteomes" id="UP000824110">
    <property type="component" value="Unassembled WGS sequence"/>
</dbReference>
<evidence type="ECO:0000259" key="8">
    <source>
        <dbReference type="Pfam" id="PF01261"/>
    </source>
</evidence>
<evidence type="ECO:0000256" key="2">
    <source>
        <dbReference type="ARBA" id="ARBA00005340"/>
    </source>
</evidence>
<dbReference type="AlphaFoldDB" id="A0A9D1MKJ0"/>
<dbReference type="PANTHER" id="PTHR21445">
    <property type="entry name" value="ENDONUCLEASE IV ENDODEOXYRIBONUCLEASE IV"/>
    <property type="match status" value="1"/>
</dbReference>
<keyword evidence="4" id="KW-0227">DNA damage</keyword>
<comment type="caution">
    <text evidence="9">The sequence shown here is derived from an EMBL/GenBank/DDBJ whole genome shotgun (WGS) entry which is preliminary data.</text>
</comment>
<evidence type="ECO:0000256" key="3">
    <source>
        <dbReference type="ARBA" id="ARBA00022723"/>
    </source>
</evidence>
<dbReference type="GO" id="GO:0003677">
    <property type="term" value="F:DNA binding"/>
    <property type="evidence" value="ECO:0007669"/>
    <property type="project" value="InterPro"/>
</dbReference>
<dbReference type="InterPro" id="IPR013022">
    <property type="entry name" value="Xyl_isomerase-like_TIM-brl"/>
</dbReference>
<organism evidence="9 10">
    <name type="scientific">Candidatus Coproplasma excrementigallinarum</name>
    <dbReference type="NCBI Taxonomy" id="2840747"/>
    <lineage>
        <taxon>Bacteria</taxon>
        <taxon>Bacillati</taxon>
        <taxon>Bacillota</taxon>
        <taxon>Clostridia</taxon>
        <taxon>Eubacteriales</taxon>
        <taxon>Candidatus Coproplasma</taxon>
    </lineage>
</organism>
<name>A0A9D1MKJ0_9FIRM</name>
<dbReference type="InterPro" id="IPR001719">
    <property type="entry name" value="AP_endonuc_2"/>
</dbReference>
<dbReference type="PANTHER" id="PTHR21445:SF0">
    <property type="entry name" value="APURINIC-APYRIMIDINIC ENDONUCLEASE"/>
    <property type="match status" value="1"/>
</dbReference>
<dbReference type="Pfam" id="PF01261">
    <property type="entry name" value="AP_endonuc_2"/>
    <property type="match status" value="1"/>
</dbReference>
<dbReference type="Gene3D" id="3.20.20.150">
    <property type="entry name" value="Divalent-metal-dependent TIM barrel enzymes"/>
    <property type="match status" value="1"/>
</dbReference>
<proteinExistence type="inferred from homology"/>
<keyword evidence="6" id="KW-0862">Zinc</keyword>
<evidence type="ECO:0000256" key="5">
    <source>
        <dbReference type="ARBA" id="ARBA00022801"/>
    </source>
</evidence>
<comment type="similarity">
    <text evidence="2">Belongs to the AP endonuclease 2 family.</text>
</comment>